<gene>
    <name evidence="1" type="ordered locus">BCAH187_A3610</name>
</gene>
<organism evidence="1 2">
    <name type="scientific">Bacillus cereus (strain AH187)</name>
    <dbReference type="NCBI Taxonomy" id="405534"/>
    <lineage>
        <taxon>Bacteria</taxon>
        <taxon>Bacillati</taxon>
        <taxon>Bacillota</taxon>
        <taxon>Bacilli</taxon>
        <taxon>Bacillales</taxon>
        <taxon>Bacillaceae</taxon>
        <taxon>Bacillus</taxon>
        <taxon>Bacillus cereus group</taxon>
    </lineage>
</organism>
<dbReference type="HOGENOM" id="CLU_3339627_0_0_9"/>
<proteinExistence type="predicted"/>
<dbReference type="AlphaFoldDB" id="B7I032"/>
<reference evidence="1 2" key="1">
    <citation type="submission" date="2008-10" db="EMBL/GenBank/DDBJ databases">
        <title>Genome sequence of Bacillus cereus AH187.</title>
        <authorList>
            <person name="Dodson R.J."/>
            <person name="Durkin A.S."/>
            <person name="Rosovitz M.J."/>
            <person name="Rasko D.A."/>
            <person name="Kolsto A.B."/>
            <person name="Okstad O.A."/>
            <person name="Ravel J."/>
            <person name="Sutton G."/>
        </authorList>
    </citation>
    <scope>NUCLEOTIDE SEQUENCE [LARGE SCALE GENOMIC DNA]</scope>
    <source>
        <strain evidence="1 2">AH187</strain>
    </source>
</reference>
<name>B7I032_BACC7</name>
<dbReference type="Proteomes" id="UP000002214">
    <property type="component" value="Chromosome"/>
</dbReference>
<protein>
    <submittedName>
        <fullName evidence="1">Uncharacterized protein</fullName>
    </submittedName>
</protein>
<sequence>MECSFIMRLNVNEPIDIDNLYSNNCEKCLLLLQKNNF</sequence>
<accession>B7I032</accession>
<dbReference type="KEGG" id="bcr:BCAH187_A3610"/>
<evidence type="ECO:0000313" key="2">
    <source>
        <dbReference type="Proteomes" id="UP000002214"/>
    </source>
</evidence>
<dbReference type="EMBL" id="CP001177">
    <property type="protein sequence ID" value="ACJ80581.1"/>
    <property type="molecule type" value="Genomic_DNA"/>
</dbReference>
<evidence type="ECO:0000313" key="1">
    <source>
        <dbReference type="EMBL" id="ACJ80581.1"/>
    </source>
</evidence>